<dbReference type="Gene3D" id="3.40.462.10">
    <property type="entry name" value="FAD-linked oxidases, C-terminal domain"/>
    <property type="match status" value="1"/>
</dbReference>
<gene>
    <name evidence="1" type="ORF">LY79DRAFT_671217</name>
</gene>
<evidence type="ECO:0000313" key="1">
    <source>
        <dbReference type="EMBL" id="KAK1585284.1"/>
    </source>
</evidence>
<protein>
    <submittedName>
        <fullName evidence="1">Uncharacterized protein</fullName>
    </submittedName>
</protein>
<sequence length="301" mass="33957">MALPSNFTPEMFLKFIPKSHNHFLLYEKTMFVASAANPLCHVPKAQALVTLCKELVMTVWPVSLGRNPATAELPRAFPAPWLWIWATTNRKFEVNVGDPYALLKPGASFQDLHEHMEKHTLRGHPWLSTPVGQGSVFGNTIERGVLDMERWQLIGAVCRPKLVRDVLFHVIKRELLSVPGSRFFLPEYRARDNLLRARGLLMQGIPTVEELRHLNHGFAYLGAFPVGMQELPHKLAKETTSHGWGQFRAHMAPMDPVADTFSWNDNAQDLNGIVAPGRNVYTMYSTDRTAGQLNASTRSRP</sequence>
<evidence type="ECO:0000313" key="2">
    <source>
        <dbReference type="Proteomes" id="UP001230504"/>
    </source>
</evidence>
<dbReference type="InterPro" id="IPR016170">
    <property type="entry name" value="Cytok_DH_C_sf"/>
</dbReference>
<dbReference type="InterPro" id="IPR036318">
    <property type="entry name" value="FAD-bd_PCMH-like_sf"/>
</dbReference>
<proteinExistence type="predicted"/>
<dbReference type="Gene3D" id="3.30.43.10">
    <property type="entry name" value="Uridine Diphospho-n-acetylenolpyruvylglucosamine Reductase, domain 2"/>
    <property type="match status" value="1"/>
</dbReference>
<dbReference type="Proteomes" id="UP001230504">
    <property type="component" value="Unassembled WGS sequence"/>
</dbReference>
<comment type="caution">
    <text evidence="1">The sequence shown here is derived from an EMBL/GenBank/DDBJ whole genome shotgun (WGS) entry which is preliminary data.</text>
</comment>
<dbReference type="InterPro" id="IPR016167">
    <property type="entry name" value="FAD-bd_PCMH_sub1"/>
</dbReference>
<keyword evidence="2" id="KW-1185">Reference proteome</keyword>
<dbReference type="RefSeq" id="XP_060412318.1">
    <property type="nucleotide sequence ID" value="XM_060563887.1"/>
</dbReference>
<dbReference type="EMBL" id="JAHLJV010000046">
    <property type="protein sequence ID" value="KAK1585284.1"/>
    <property type="molecule type" value="Genomic_DNA"/>
</dbReference>
<dbReference type="GO" id="GO:0050660">
    <property type="term" value="F:flavin adenine dinucleotide binding"/>
    <property type="evidence" value="ECO:0007669"/>
    <property type="project" value="InterPro"/>
</dbReference>
<dbReference type="AlphaFoldDB" id="A0AAD8PWH7"/>
<reference evidence="1" key="1">
    <citation type="submission" date="2021-06" db="EMBL/GenBank/DDBJ databases">
        <title>Comparative genomics, transcriptomics and evolutionary studies reveal genomic signatures of adaptation to plant cell wall in hemibiotrophic fungi.</title>
        <authorList>
            <consortium name="DOE Joint Genome Institute"/>
            <person name="Baroncelli R."/>
            <person name="Diaz J.F."/>
            <person name="Benocci T."/>
            <person name="Peng M."/>
            <person name="Battaglia E."/>
            <person name="Haridas S."/>
            <person name="Andreopoulos W."/>
            <person name="Labutti K."/>
            <person name="Pangilinan J."/>
            <person name="Floch G.L."/>
            <person name="Makela M.R."/>
            <person name="Henrissat B."/>
            <person name="Grigoriev I.V."/>
            <person name="Crouch J.A."/>
            <person name="De Vries R.P."/>
            <person name="Sukno S.A."/>
            <person name="Thon M.R."/>
        </authorList>
    </citation>
    <scope>NUCLEOTIDE SEQUENCE</scope>
    <source>
        <strain evidence="1">CBS 125086</strain>
    </source>
</reference>
<accession>A0AAD8PWH7</accession>
<name>A0AAD8PWH7_9PEZI</name>
<dbReference type="SUPFAM" id="SSF56176">
    <property type="entry name" value="FAD-binding/transporter-associated domain-like"/>
    <property type="match status" value="1"/>
</dbReference>
<organism evidence="1 2">
    <name type="scientific">Colletotrichum navitas</name>
    <dbReference type="NCBI Taxonomy" id="681940"/>
    <lineage>
        <taxon>Eukaryota</taxon>
        <taxon>Fungi</taxon>
        <taxon>Dikarya</taxon>
        <taxon>Ascomycota</taxon>
        <taxon>Pezizomycotina</taxon>
        <taxon>Sordariomycetes</taxon>
        <taxon>Hypocreomycetidae</taxon>
        <taxon>Glomerellales</taxon>
        <taxon>Glomerellaceae</taxon>
        <taxon>Colletotrichum</taxon>
        <taxon>Colletotrichum graminicola species complex</taxon>
    </lineage>
</organism>
<dbReference type="GeneID" id="85448127"/>